<evidence type="ECO:0000256" key="4">
    <source>
        <dbReference type="SAM" id="SignalP"/>
    </source>
</evidence>
<name>A0A813I3X7_POLGL</name>
<protein>
    <submittedName>
        <fullName evidence="5">Uncharacterized protein</fullName>
    </submittedName>
</protein>
<gene>
    <name evidence="5" type="ORF">PGLA2088_LOCUS3250</name>
</gene>
<sequence length="197" mass="20778">MTKFVFIAAFGAIASVSATGPGVVDLDTSGDFAILSKAGISAVPMSAITGRVHAADYADLTPSQMTVAIGDMEIAYTDAAGRANPDFVELDVGNLGGHKLIPGLYKFSSSVTFPTDCIISGGPTDTFQMSGDLTMATEELPRTSSCGPAAASGHGQDATVVVLRPHPYNINYNFALFYYTFANIFFFVYFKFVLPAN</sequence>
<proteinExistence type="inferred from homology"/>
<dbReference type="AlphaFoldDB" id="A0A813I3X7"/>
<reference evidence="5" key="1">
    <citation type="submission" date="2021-02" db="EMBL/GenBank/DDBJ databases">
        <authorList>
            <person name="Dougan E. K."/>
            <person name="Rhodes N."/>
            <person name="Thang M."/>
            <person name="Chan C."/>
        </authorList>
    </citation>
    <scope>NUCLEOTIDE SEQUENCE</scope>
</reference>
<accession>A0A813I3X7</accession>
<dbReference type="Pfam" id="PF11999">
    <property type="entry name" value="Ice_binding"/>
    <property type="match status" value="1"/>
</dbReference>
<dbReference type="Proteomes" id="UP000626109">
    <property type="component" value="Unassembled WGS sequence"/>
</dbReference>
<keyword evidence="3" id="KW-0812">Transmembrane</keyword>
<comment type="caution">
    <text evidence="5">The sequence shown here is derived from an EMBL/GenBank/DDBJ whole genome shotgun (WGS) entry which is preliminary data.</text>
</comment>
<organism evidence="5 6">
    <name type="scientific">Polarella glacialis</name>
    <name type="common">Dinoflagellate</name>
    <dbReference type="NCBI Taxonomy" id="89957"/>
    <lineage>
        <taxon>Eukaryota</taxon>
        <taxon>Sar</taxon>
        <taxon>Alveolata</taxon>
        <taxon>Dinophyceae</taxon>
        <taxon>Suessiales</taxon>
        <taxon>Suessiaceae</taxon>
        <taxon>Polarella</taxon>
    </lineage>
</organism>
<evidence type="ECO:0000313" key="5">
    <source>
        <dbReference type="EMBL" id="CAE8644663.1"/>
    </source>
</evidence>
<evidence type="ECO:0000256" key="1">
    <source>
        <dbReference type="ARBA" id="ARBA00005445"/>
    </source>
</evidence>
<keyword evidence="2 4" id="KW-0732">Signal</keyword>
<keyword evidence="3" id="KW-0472">Membrane</keyword>
<feature type="chain" id="PRO_5033047739" evidence="4">
    <location>
        <begin position="19"/>
        <end position="197"/>
    </location>
</feature>
<evidence type="ECO:0000256" key="3">
    <source>
        <dbReference type="SAM" id="Phobius"/>
    </source>
</evidence>
<feature type="transmembrane region" description="Helical" evidence="3">
    <location>
        <begin position="176"/>
        <end position="194"/>
    </location>
</feature>
<keyword evidence="3" id="KW-1133">Transmembrane helix</keyword>
<evidence type="ECO:0000256" key="2">
    <source>
        <dbReference type="ARBA" id="ARBA00022729"/>
    </source>
</evidence>
<feature type="non-terminal residue" evidence="5">
    <location>
        <position position="197"/>
    </location>
</feature>
<dbReference type="EMBL" id="CAJNNW010002815">
    <property type="protein sequence ID" value="CAE8644663.1"/>
    <property type="molecule type" value="Genomic_DNA"/>
</dbReference>
<feature type="signal peptide" evidence="4">
    <location>
        <begin position="1"/>
        <end position="18"/>
    </location>
</feature>
<evidence type="ECO:0000313" key="6">
    <source>
        <dbReference type="Proteomes" id="UP000626109"/>
    </source>
</evidence>
<dbReference type="InterPro" id="IPR021884">
    <property type="entry name" value="Ice-bd_prot"/>
</dbReference>
<comment type="similarity">
    <text evidence="1">Belongs to the ice-binding protein family.</text>
</comment>